<feature type="transmembrane region" description="Helical" evidence="8">
    <location>
        <begin position="499"/>
        <end position="522"/>
    </location>
</feature>
<keyword evidence="2 8" id="KW-0812">Transmembrane</keyword>
<evidence type="ECO:0000256" key="4">
    <source>
        <dbReference type="ARBA" id="ARBA00022989"/>
    </source>
</evidence>
<dbReference type="PANTHER" id="PTHR24186:SF50">
    <property type="entry name" value="ANKYRIN REPEAT-CONTAINING PROTEIN ITN1-LIKE ISOFORM X1"/>
    <property type="match status" value="1"/>
</dbReference>
<feature type="transmembrane region" description="Helical" evidence="8">
    <location>
        <begin position="572"/>
        <end position="592"/>
    </location>
</feature>
<protein>
    <recommendedName>
        <fullName evidence="9">PGG domain-containing protein</fullName>
    </recommendedName>
</protein>
<comment type="subcellular location">
    <subcellularLocation>
        <location evidence="1">Membrane</location>
        <topology evidence="1">Multi-pass membrane protein</topology>
    </subcellularLocation>
</comment>
<evidence type="ECO:0000313" key="11">
    <source>
        <dbReference type="Proteomes" id="UP001153076"/>
    </source>
</evidence>
<dbReference type="EMBL" id="JAKOGI010000010">
    <property type="protein sequence ID" value="KAJ8451287.1"/>
    <property type="molecule type" value="Genomic_DNA"/>
</dbReference>
<sequence>MDPKVYRAALEGSWSELTTSNGWSDQTTHMGNAVLHVHLRRPRQRYSKSIPTQWHQKMLLRYFNIPPGSPPVEYWEANAEFIKNVLDHGALQQFLLWHENANGEIPLHLAAKFGHVAAVEEFLRRAHLVSAEEVRKMLLKSNNREDTALHEAARAGHAQIVQLLRPIQVAPTRLMSSMRLLFTYLAAESRSFDCVAELLDTCDSSALAYDHKGPCGRTALHVLIHWSNAGILRKILDEDESLIGLQDENGSTPLHCAVAENKVRQLLVLLSYDKQTNESAVYIKDKKGRTPLHVATLHRCWDSIKVLISYRPDCIEVLDDEGQNMLHYAAKWACVKRFEYLLELQPEHELIRLINDKDLSGNTPLHLIAANIPYMRCGCYRHVPDFMKGQKQYLKSFNNQNLTVGDMVKRAIELVTVCGRIRRSNGDFDFSDDMGPTTEVRLKKRVVRLWDGAQSQLIVAALVATVSFTAGFTLPGGFNQNPGPDIGMAVMTKKAAFQAFVVSDAVALTFSCSAVFLYFIAAGAAGDGGLESEIIWLKYAQFFTQFSIGAMMVAFATGVYVVIPHTPLLQTLVFMISALFLGFYIFQVFVSFDSSPLMELFPRHAKIRGVNNYG</sequence>
<evidence type="ECO:0000256" key="6">
    <source>
        <dbReference type="ARBA" id="ARBA00023136"/>
    </source>
</evidence>
<accession>A0A9Q1QQY9</accession>
<dbReference type="Gene3D" id="1.25.40.20">
    <property type="entry name" value="Ankyrin repeat-containing domain"/>
    <property type="match status" value="2"/>
</dbReference>
<evidence type="ECO:0000256" key="7">
    <source>
        <dbReference type="PROSITE-ProRule" id="PRU00023"/>
    </source>
</evidence>
<gene>
    <name evidence="10" type="ORF">Cgig2_014059</name>
</gene>
<dbReference type="InterPro" id="IPR036770">
    <property type="entry name" value="Ankyrin_rpt-contain_sf"/>
</dbReference>
<keyword evidence="6 8" id="KW-0472">Membrane</keyword>
<comment type="caution">
    <text evidence="10">The sequence shown here is derived from an EMBL/GenBank/DDBJ whole genome shotgun (WGS) entry which is preliminary data.</text>
</comment>
<name>A0A9Q1QQY9_9CARY</name>
<evidence type="ECO:0000313" key="10">
    <source>
        <dbReference type="EMBL" id="KAJ8451287.1"/>
    </source>
</evidence>
<evidence type="ECO:0000259" key="9">
    <source>
        <dbReference type="Pfam" id="PF13962"/>
    </source>
</evidence>
<keyword evidence="4 8" id="KW-1133">Transmembrane helix</keyword>
<keyword evidence="5 7" id="KW-0040">ANK repeat</keyword>
<dbReference type="Pfam" id="PF12796">
    <property type="entry name" value="Ank_2"/>
    <property type="match status" value="3"/>
</dbReference>
<evidence type="ECO:0000256" key="5">
    <source>
        <dbReference type="ARBA" id="ARBA00023043"/>
    </source>
</evidence>
<dbReference type="SMART" id="SM00248">
    <property type="entry name" value="ANK"/>
    <property type="match status" value="6"/>
</dbReference>
<evidence type="ECO:0000256" key="2">
    <source>
        <dbReference type="ARBA" id="ARBA00022692"/>
    </source>
</evidence>
<dbReference type="Proteomes" id="UP001153076">
    <property type="component" value="Unassembled WGS sequence"/>
</dbReference>
<feature type="domain" description="PGG" evidence="9">
    <location>
        <begin position="449"/>
        <end position="562"/>
    </location>
</feature>
<dbReference type="PROSITE" id="PS50088">
    <property type="entry name" value="ANK_REPEAT"/>
    <property type="match status" value="1"/>
</dbReference>
<dbReference type="PROSITE" id="PS50297">
    <property type="entry name" value="ANK_REP_REGION"/>
    <property type="match status" value="1"/>
</dbReference>
<evidence type="ECO:0000256" key="3">
    <source>
        <dbReference type="ARBA" id="ARBA00022737"/>
    </source>
</evidence>
<feature type="transmembrane region" description="Helical" evidence="8">
    <location>
        <begin position="457"/>
        <end position="478"/>
    </location>
</feature>
<dbReference type="AlphaFoldDB" id="A0A9Q1QQY9"/>
<dbReference type="SUPFAM" id="SSF48403">
    <property type="entry name" value="Ankyrin repeat"/>
    <property type="match status" value="1"/>
</dbReference>
<proteinExistence type="predicted"/>
<keyword evidence="3" id="KW-0677">Repeat</keyword>
<feature type="transmembrane region" description="Helical" evidence="8">
    <location>
        <begin position="542"/>
        <end position="563"/>
    </location>
</feature>
<dbReference type="OrthoDB" id="10040922at2759"/>
<evidence type="ECO:0000256" key="8">
    <source>
        <dbReference type="SAM" id="Phobius"/>
    </source>
</evidence>
<evidence type="ECO:0000256" key="1">
    <source>
        <dbReference type="ARBA" id="ARBA00004141"/>
    </source>
</evidence>
<dbReference type="PANTHER" id="PTHR24186">
    <property type="entry name" value="PROTEIN PHOSPHATASE 1 REGULATORY SUBUNIT"/>
    <property type="match status" value="1"/>
</dbReference>
<feature type="repeat" description="ANK" evidence="7">
    <location>
        <begin position="102"/>
        <end position="134"/>
    </location>
</feature>
<organism evidence="10 11">
    <name type="scientific">Carnegiea gigantea</name>
    <dbReference type="NCBI Taxonomy" id="171969"/>
    <lineage>
        <taxon>Eukaryota</taxon>
        <taxon>Viridiplantae</taxon>
        <taxon>Streptophyta</taxon>
        <taxon>Embryophyta</taxon>
        <taxon>Tracheophyta</taxon>
        <taxon>Spermatophyta</taxon>
        <taxon>Magnoliopsida</taxon>
        <taxon>eudicotyledons</taxon>
        <taxon>Gunneridae</taxon>
        <taxon>Pentapetalae</taxon>
        <taxon>Caryophyllales</taxon>
        <taxon>Cactineae</taxon>
        <taxon>Cactaceae</taxon>
        <taxon>Cactoideae</taxon>
        <taxon>Echinocereeae</taxon>
        <taxon>Carnegiea</taxon>
    </lineage>
</organism>
<dbReference type="InterPro" id="IPR002110">
    <property type="entry name" value="Ankyrin_rpt"/>
</dbReference>
<keyword evidence="11" id="KW-1185">Reference proteome</keyword>
<dbReference type="GO" id="GO:0005886">
    <property type="term" value="C:plasma membrane"/>
    <property type="evidence" value="ECO:0007669"/>
    <property type="project" value="TreeGrafter"/>
</dbReference>
<reference evidence="10" key="1">
    <citation type="submission" date="2022-04" db="EMBL/GenBank/DDBJ databases">
        <title>Carnegiea gigantea Genome sequencing and assembly v2.</title>
        <authorList>
            <person name="Copetti D."/>
            <person name="Sanderson M.J."/>
            <person name="Burquez A."/>
            <person name="Wojciechowski M.F."/>
        </authorList>
    </citation>
    <scope>NUCLEOTIDE SEQUENCE</scope>
    <source>
        <strain evidence="10">SGP5-SGP5p</strain>
        <tissue evidence="10">Aerial part</tissue>
    </source>
</reference>
<dbReference type="InterPro" id="IPR026961">
    <property type="entry name" value="PGG_dom"/>
</dbReference>
<dbReference type="Pfam" id="PF13962">
    <property type="entry name" value="PGG"/>
    <property type="match status" value="1"/>
</dbReference>